<name>A0A8M9Q3K2_DANRE</name>
<accession>A0A8M9Q3K2</accession>
<keyword evidence="1" id="KW-1185">Reference proteome</keyword>
<gene>
    <name evidence="2 3" type="primary">nampt4.1</name>
</gene>
<dbReference type="GO" id="GO:0047280">
    <property type="term" value="F:nicotinamide phosphoribosyltransferase activity"/>
    <property type="evidence" value="ECO:0000318"/>
    <property type="project" value="GO_Central"/>
</dbReference>
<organism evidence="1 2">
    <name type="scientific">Danio rerio</name>
    <name type="common">Zebrafish</name>
    <name type="synonym">Brachydanio rerio</name>
    <dbReference type="NCBI Taxonomy" id="7955"/>
    <lineage>
        <taxon>Eukaryota</taxon>
        <taxon>Metazoa</taxon>
        <taxon>Chordata</taxon>
        <taxon>Craniata</taxon>
        <taxon>Vertebrata</taxon>
        <taxon>Euteleostomi</taxon>
        <taxon>Actinopterygii</taxon>
        <taxon>Neopterygii</taxon>
        <taxon>Teleostei</taxon>
        <taxon>Ostariophysi</taxon>
        <taxon>Cypriniformes</taxon>
        <taxon>Danionidae</taxon>
        <taxon>Danioninae</taxon>
        <taxon>Danio</taxon>
    </lineage>
</organism>
<dbReference type="InterPro" id="IPR041525">
    <property type="entry name" value="N/Namide_PRibTrfase"/>
</dbReference>
<dbReference type="GO" id="GO:0009435">
    <property type="term" value="P:NAD+ biosynthetic process"/>
    <property type="evidence" value="ECO:0000318"/>
    <property type="project" value="GO_Central"/>
</dbReference>
<dbReference type="Gene3D" id="3.20.20.70">
    <property type="entry name" value="Aldolase class I"/>
    <property type="match status" value="1"/>
</dbReference>
<dbReference type="CTD" id="557816"/>
<dbReference type="Proteomes" id="UP000000437">
    <property type="component" value="Chromosome 11"/>
</dbReference>
<sequence>MNYKRDNLARNNELPMDFCQNQESNMMTNNNTRRLFQRFSKYQGLAVVLDEEEDALFRASPAAFKVSKTASENNQISQVESVSPKDTFSGNDGVSVVVFLHESDGVSETFLCSETDTSSPTNRVSVMDTFSEIDSVSQIEGVAPVDTFSETDDVSPTDGVPPMDTFYETEAVSQIDGVPSTDTVSETEADTVSQIDRVPIMDTFSEIDSVTHHNQYPPSTSKMYSYFEYRRKKADPTNTRRLIQRFSEYQGLAVLLDEEEDDIFRASPAFKVSKTASETNQISQIESVSPKDTFSENDGVSQGDGVPSTDTVSETDAVSQIDRVPVMDTFSEIVSQIEGVAPVDTVSETDAVSQIEGVAPVDTVSEADTVSQIDRVPIMDTFSEIDSVTHYNQYPPSTSKMYSECHKKKADPTNTRRLVQRFSKYQGLAVVLDEEEDAIFRASPAFKVSKTASETNQIYQIESVSSKDSFSEINAVSQIDRVPVLDTFSETDDVSQASSDSEDSGKHKEDADFNILLATDSYKVTHYNQYPPNTSKMYSYFECREKKANPNKPRKIRYDTTVFYGLQYVLHKYFKGQVVTLEKIQEAKEVYREHFHDDMFNEKGWNYILEKYNGHLPIEIKAVPEGSVIPRGNVLFTVENTDDECYWLTNWIETILLQIWYPITVATNSREQKKILAKYLMETSGSLDGLEYKLHDFGYRGVSSQETAGIGGSAHLVNFKGTDTMAGIRLIKKYYGTKEPVAGFSVPAAEHSTITAWGKDHEKDAFEHIVRMFPSVPVSVVSDSYDIYNACEKIWGEELRSLVEMRSADAPLVVRPDSGDPLETVLRVLEILGEKFPPLENSKGYKVLPPYIRVIQGDGIDIESLQDILEGIKKHGWSIENIGFGSGGSLLQKLNRDMLSCCFKCSYAVTNGVPINVFKDPIADPTKKSKKGRLSLHRTPSGSLVTLEEGSGSLGEYGEDLLQTVFRNGKIIKTYTFDEVRENAELKESELCPSEQLPSSPSSPHCSQTRAHTQHAETGT</sequence>
<dbReference type="KEGG" id="dre:557816"/>
<dbReference type="InterPro" id="IPR036068">
    <property type="entry name" value="Nicotinate_pribotase-like_C"/>
</dbReference>
<evidence type="ECO:0000313" key="2">
    <source>
        <dbReference type="RefSeq" id="XP_021328060.3"/>
    </source>
</evidence>
<dbReference type="PANTHER" id="PTHR43816:SF3">
    <property type="entry name" value="NICOTINAMIDE PHOSPHORIBOSYLTRANSFERASE"/>
    <property type="match status" value="1"/>
</dbReference>
<protein>
    <submittedName>
        <fullName evidence="2">Uncharacterized protein nampt4.1</fullName>
    </submittedName>
</protein>
<dbReference type="RefSeq" id="XP_021328060.3">
    <property type="nucleotide sequence ID" value="XM_021472385.3"/>
</dbReference>
<dbReference type="InterPro" id="IPR016471">
    <property type="entry name" value="Nicotinamide_PRibTrfase"/>
</dbReference>
<evidence type="ECO:0000313" key="3">
    <source>
        <dbReference type="ZFIN" id="ZDB-GENE-200107-1"/>
    </source>
</evidence>
<dbReference type="UniPathway" id="UPA00253"/>
<dbReference type="PANTHER" id="PTHR43816">
    <property type="entry name" value="NICOTINAMIDE PHOSPHORIBOSYLTRANSFERASE"/>
    <property type="match status" value="1"/>
</dbReference>
<dbReference type="SUPFAM" id="SSF51690">
    <property type="entry name" value="Nicotinate/Quinolinate PRTase C-terminal domain-like"/>
    <property type="match status" value="1"/>
</dbReference>
<dbReference type="ZFIN" id="ZDB-GENE-200107-1">
    <property type="gene designation" value="nampt4.1"/>
</dbReference>
<dbReference type="NCBIfam" id="NF006629">
    <property type="entry name" value="PRK09198.1"/>
    <property type="match status" value="1"/>
</dbReference>
<dbReference type="CDD" id="cd01569">
    <property type="entry name" value="PBEF_like"/>
    <property type="match status" value="1"/>
</dbReference>
<dbReference type="Pfam" id="PF04095">
    <property type="entry name" value="NAPRTase"/>
    <property type="match status" value="1"/>
</dbReference>
<proteinExistence type="predicted"/>
<evidence type="ECO:0000313" key="1">
    <source>
        <dbReference type="Proteomes" id="UP000000437"/>
    </source>
</evidence>
<dbReference type="AGR" id="ZFIN:ZDB-GENE-200107-1"/>
<reference evidence="2" key="1">
    <citation type="submission" date="2025-08" db="UniProtKB">
        <authorList>
            <consortium name="RefSeq"/>
        </authorList>
    </citation>
    <scope>IDENTIFICATION</scope>
    <source>
        <strain evidence="2">Tuebingen</strain>
        <tissue evidence="2">Fibroblasts and whole tissue</tissue>
    </source>
</reference>
<dbReference type="InterPro" id="IPR041529">
    <property type="entry name" value="DUF5598"/>
</dbReference>
<dbReference type="InterPro" id="IPR013785">
    <property type="entry name" value="Aldolase_TIM"/>
</dbReference>
<dbReference type="Pfam" id="PF18127">
    <property type="entry name" value="NAMPT_N"/>
    <property type="match status" value="1"/>
</dbReference>
<dbReference type="OrthoDB" id="193380at2759"/>